<keyword evidence="5 8" id="KW-1133">Transmembrane helix</keyword>
<keyword evidence="4 8" id="KW-0812">Transmembrane</keyword>
<dbReference type="InterPro" id="IPR021910">
    <property type="entry name" value="NGX6/PGAP6/MYMK"/>
</dbReference>
<comment type="caution">
    <text evidence="10">The sequence shown here is derived from an EMBL/GenBank/DDBJ whole genome shotgun (WGS) entry which is preliminary data.</text>
</comment>
<keyword evidence="11" id="KW-1185">Reference proteome</keyword>
<dbReference type="Pfam" id="PF12036">
    <property type="entry name" value="DUF3522"/>
    <property type="match status" value="1"/>
</dbReference>
<gene>
    <name evidence="10" type="ORF">M569_09604</name>
</gene>
<evidence type="ECO:0000256" key="4">
    <source>
        <dbReference type="ARBA" id="ARBA00022692"/>
    </source>
</evidence>
<evidence type="ECO:0000313" key="10">
    <source>
        <dbReference type="EMBL" id="EPS65174.1"/>
    </source>
</evidence>
<feature type="non-terminal residue" evidence="10">
    <location>
        <position position="1"/>
    </location>
</feature>
<comment type="subcellular location">
    <subcellularLocation>
        <location evidence="1">Cell membrane</location>
        <topology evidence="1">Multi-pass membrane protein</topology>
    </subcellularLocation>
</comment>
<sequence length="645" mass="71450">STGRTYTISSIAYPKSSLQPYDWSYIKVDLPPWFSSMSLSLETDADTDISKLNNGSGSSVPIICFREGSPPVPDVYDTSLTGFVPEYISNGSFLSSKSLQNAEKCYPLQKSIFLRLTNEQISSGTWYFGIFNGIGAVRTQSKMINRGSSYSFSGNVSVEGCTISTMLGPSCNLSANVLSCNTIDSFTGASAMNSSAYTVVACQNADGLICHGNNSEQIYSLEVMELVEELHITASNLTFSGTQRSNITGSYGLICYARHEAIPLETMHDFSGEISNNVTLVIKFPKRGRWYITIRPSSTDQNRYLKSCYVLRCLVNFCPPDKAGLNCAFERYMLQAHLRKNPAIPYEAYYVPNTETMSTAYPLDFSLESFLSNSTAEMKNDSWTFFTMDIPYGASGENIHFRLSSDANIDYEVYARYGGLPSVIGWDYFYTNSTSNSNGSMFFKLYDSKENQISFSVIYARAGTWCFGFRKLDNLTSTAQTSVALSLERCPKKCSSHGTCQMSLDYSGLALYSYCACDRNYGGFDCSIELVSHRGNWHVGQSIFLIGSNVAAILPAYWALRRKAFAEWVLFTSSGVSSALYHACDVGTWCVLSFHVLQFLDFWLSFMAVVSTFVYLTAISEVGKRTIHTVVAIITALLAETGPTR</sequence>
<evidence type="ECO:0000256" key="6">
    <source>
        <dbReference type="ARBA" id="ARBA00023136"/>
    </source>
</evidence>
<dbReference type="AlphaFoldDB" id="S8CDX3"/>
<reference evidence="10 11" key="1">
    <citation type="journal article" date="2013" name="BMC Genomics">
        <title>The miniature genome of a carnivorous plant Genlisea aurea contains a low number of genes and short non-coding sequences.</title>
        <authorList>
            <person name="Leushkin E.V."/>
            <person name="Sutormin R.A."/>
            <person name="Nabieva E.R."/>
            <person name="Penin A.A."/>
            <person name="Kondrashov A.S."/>
            <person name="Logacheva M.D."/>
        </authorList>
    </citation>
    <scope>NUCLEOTIDE SEQUENCE [LARGE SCALE GENOMIC DNA]</scope>
</reference>
<dbReference type="PROSITE" id="PS00022">
    <property type="entry name" value="EGF_1"/>
    <property type="match status" value="1"/>
</dbReference>
<comment type="caution">
    <text evidence="7">Lacks conserved residue(s) required for the propagation of feature annotation.</text>
</comment>
<protein>
    <recommendedName>
        <fullName evidence="9">EGF-like domain-containing protein</fullName>
    </recommendedName>
</protein>
<feature type="domain" description="EGF-like" evidence="9">
    <location>
        <begin position="486"/>
        <end position="527"/>
    </location>
</feature>
<feature type="transmembrane region" description="Helical" evidence="8">
    <location>
        <begin position="602"/>
        <end position="619"/>
    </location>
</feature>
<organism evidence="10 11">
    <name type="scientific">Genlisea aurea</name>
    <dbReference type="NCBI Taxonomy" id="192259"/>
    <lineage>
        <taxon>Eukaryota</taxon>
        <taxon>Viridiplantae</taxon>
        <taxon>Streptophyta</taxon>
        <taxon>Embryophyta</taxon>
        <taxon>Tracheophyta</taxon>
        <taxon>Spermatophyta</taxon>
        <taxon>Magnoliopsida</taxon>
        <taxon>eudicotyledons</taxon>
        <taxon>Gunneridae</taxon>
        <taxon>Pentapetalae</taxon>
        <taxon>asterids</taxon>
        <taxon>lamiids</taxon>
        <taxon>Lamiales</taxon>
        <taxon>Lentibulariaceae</taxon>
        <taxon>Genlisea</taxon>
    </lineage>
</organism>
<feature type="non-terminal residue" evidence="10">
    <location>
        <position position="645"/>
    </location>
</feature>
<evidence type="ECO:0000256" key="1">
    <source>
        <dbReference type="ARBA" id="ARBA00004651"/>
    </source>
</evidence>
<dbReference type="InterPro" id="IPR000742">
    <property type="entry name" value="EGF"/>
</dbReference>
<dbReference type="PROSITE" id="PS50026">
    <property type="entry name" value="EGF_3"/>
    <property type="match status" value="1"/>
</dbReference>
<evidence type="ECO:0000256" key="7">
    <source>
        <dbReference type="PROSITE-ProRule" id="PRU00076"/>
    </source>
</evidence>
<evidence type="ECO:0000256" key="2">
    <source>
        <dbReference type="ARBA" id="ARBA00005542"/>
    </source>
</evidence>
<name>S8CDX3_9LAMI</name>
<evidence type="ECO:0000256" key="3">
    <source>
        <dbReference type="ARBA" id="ARBA00022475"/>
    </source>
</evidence>
<dbReference type="OrthoDB" id="69646at2759"/>
<keyword evidence="7" id="KW-1015">Disulfide bond</keyword>
<evidence type="ECO:0000256" key="8">
    <source>
        <dbReference type="SAM" id="Phobius"/>
    </source>
</evidence>
<dbReference type="PANTHER" id="PTHR14319">
    <property type="entry name" value="FIVE-SPAN TRANSMEMBRANE PROTEIN M83"/>
    <property type="match status" value="1"/>
</dbReference>
<proteinExistence type="inferred from homology"/>
<comment type="similarity">
    <text evidence="2">Belongs to the TMEM8 family.</text>
</comment>
<dbReference type="GO" id="GO:0005886">
    <property type="term" value="C:plasma membrane"/>
    <property type="evidence" value="ECO:0007669"/>
    <property type="project" value="UniProtKB-SubCell"/>
</dbReference>
<dbReference type="Proteomes" id="UP000015453">
    <property type="component" value="Unassembled WGS sequence"/>
</dbReference>
<keyword evidence="7" id="KW-0245">EGF-like domain</keyword>
<keyword evidence="3" id="KW-1003">Cell membrane</keyword>
<dbReference type="EMBL" id="AUSU01004383">
    <property type="protein sequence ID" value="EPS65174.1"/>
    <property type="molecule type" value="Genomic_DNA"/>
</dbReference>
<keyword evidence="6 8" id="KW-0472">Membrane</keyword>
<evidence type="ECO:0000256" key="5">
    <source>
        <dbReference type="ARBA" id="ARBA00022989"/>
    </source>
</evidence>
<feature type="disulfide bond" evidence="7">
    <location>
        <begin position="517"/>
        <end position="526"/>
    </location>
</feature>
<evidence type="ECO:0000259" key="9">
    <source>
        <dbReference type="PROSITE" id="PS50026"/>
    </source>
</evidence>
<evidence type="ECO:0000313" key="11">
    <source>
        <dbReference type="Proteomes" id="UP000015453"/>
    </source>
</evidence>
<feature type="disulfide bond" evidence="7">
    <location>
        <begin position="490"/>
        <end position="500"/>
    </location>
</feature>
<dbReference type="Gene3D" id="2.60.120.260">
    <property type="entry name" value="Galactose-binding domain-like"/>
    <property type="match status" value="1"/>
</dbReference>
<accession>S8CDX3</accession>
<dbReference type="PANTHER" id="PTHR14319:SF3">
    <property type="entry name" value="TRANSMEMBRANE PROTEIN-LIKE PROTEIN"/>
    <property type="match status" value="1"/>
</dbReference>